<evidence type="ECO:0000256" key="13">
    <source>
        <dbReference type="ARBA" id="ARBA00023237"/>
    </source>
</evidence>
<evidence type="ECO:0000256" key="16">
    <source>
        <dbReference type="SAM" id="SignalP"/>
    </source>
</evidence>
<gene>
    <name evidence="19" type="ORF">KHU32_14065</name>
</gene>
<evidence type="ECO:0000256" key="1">
    <source>
        <dbReference type="ARBA" id="ARBA00004571"/>
    </source>
</evidence>
<dbReference type="CDD" id="cd01347">
    <property type="entry name" value="ligand_gated_channel"/>
    <property type="match status" value="1"/>
</dbReference>
<evidence type="ECO:0000256" key="7">
    <source>
        <dbReference type="ARBA" id="ARBA00022729"/>
    </source>
</evidence>
<feature type="domain" description="TonB-dependent receptor plug" evidence="18">
    <location>
        <begin position="75"/>
        <end position="171"/>
    </location>
</feature>
<dbReference type="NCBIfam" id="TIGR01783">
    <property type="entry name" value="TonB-siderophor"/>
    <property type="match status" value="1"/>
</dbReference>
<dbReference type="Pfam" id="PF07715">
    <property type="entry name" value="Plug"/>
    <property type="match status" value="1"/>
</dbReference>
<keyword evidence="3 14" id="KW-0813">Transport</keyword>
<evidence type="ECO:0000259" key="18">
    <source>
        <dbReference type="Pfam" id="PF07715"/>
    </source>
</evidence>
<evidence type="ECO:0000256" key="5">
    <source>
        <dbReference type="ARBA" id="ARBA00022496"/>
    </source>
</evidence>
<keyword evidence="13 14" id="KW-0998">Cell outer membrane</keyword>
<feature type="domain" description="TonB-dependent receptor-like beta-barrel" evidence="17">
    <location>
        <begin position="244"/>
        <end position="695"/>
    </location>
</feature>
<keyword evidence="12 19" id="KW-0675">Receptor</keyword>
<evidence type="ECO:0000256" key="2">
    <source>
        <dbReference type="ARBA" id="ARBA00009810"/>
    </source>
</evidence>
<evidence type="ECO:0000256" key="15">
    <source>
        <dbReference type="RuleBase" id="RU003357"/>
    </source>
</evidence>
<keyword evidence="8" id="KW-0408">Iron</keyword>
<sequence length="726" mass="80001">MLPTRSHRAAPRSSWLLATTSLAWLSGMAVGAQAQEAPAAGTVTLPTLAVEGQRGATDGYQAIRSGTAMRTDTPLRDTPQSISVVPREVLSDQAAVNLEQALRYVPGAGFAQGEGNRDTPVLRGQSTTADMFTDGVRDDTQYYRDLYNVDRVEVLKGSNAMIFGRGGGGGVINRVTLVPEWRANQSELRFTGGSFGLVRGVADTNYAINDSLALRLTGMYHQSDSYRDGVNYRRYGINPQIAYRIGDATTIRLSYENFRDERVADRGIPSFNGRPLSTGIRNFFGDPNQSPTHTNVNAVNLFAEHNFENGITLRNRFRYASYDKFYQNVFPGAVAANGRQVAISAYNNATQRDNLFNQTDMIARFSTGPVRHTLLAGMELGRQETTNLRQTGYFQAANGAFTATSINTSLGATRIAPSIRWRQSATDASNNGTTNVVSLYLQDQIELLPQLQLIAGLRYDYNEASVTNRRNGDRFSATDNSFSPRVGIVYRPIDPVSLYASYSVSYMPRAGEQLASLNLTNQALKPESFTNYEIGARWEINPRLTATAAIYQLERTNVAVTDPTDSTRLTLVNGTRTRGLEIGLQGRITENWSVFGGYANQNGEISSDQSASIRRGNNVPFLSNNVFSLWNRYDFRPTFGSYTPRIGAAVGVINQSGYYASTDNQVRIPGFTRVDAALFWDVTDRYQLQVNAENLFGAKYYPVANSNNNITPGAPFSLRFTVAARF</sequence>
<evidence type="ECO:0000256" key="14">
    <source>
        <dbReference type="PROSITE-ProRule" id="PRU01360"/>
    </source>
</evidence>
<evidence type="ECO:0000256" key="3">
    <source>
        <dbReference type="ARBA" id="ARBA00022448"/>
    </source>
</evidence>
<keyword evidence="10 15" id="KW-0798">TonB box</keyword>
<dbReference type="InterPro" id="IPR039426">
    <property type="entry name" value="TonB-dep_rcpt-like"/>
</dbReference>
<dbReference type="InterPro" id="IPR000531">
    <property type="entry name" value="Beta-barrel_TonB"/>
</dbReference>
<evidence type="ECO:0000313" key="19">
    <source>
        <dbReference type="EMBL" id="MBS7812073.1"/>
    </source>
</evidence>
<protein>
    <submittedName>
        <fullName evidence="19">TonB-dependent siderophore receptor</fullName>
    </submittedName>
</protein>
<keyword evidence="6 14" id="KW-0812">Transmembrane</keyword>
<dbReference type="Gene3D" id="2.170.130.10">
    <property type="entry name" value="TonB-dependent receptor, plug domain"/>
    <property type="match status" value="1"/>
</dbReference>
<dbReference type="Pfam" id="PF00593">
    <property type="entry name" value="TonB_dep_Rec_b-barrel"/>
    <property type="match status" value="1"/>
</dbReference>
<dbReference type="PROSITE" id="PS52016">
    <property type="entry name" value="TONB_DEPENDENT_REC_3"/>
    <property type="match status" value="1"/>
</dbReference>
<evidence type="ECO:0000256" key="9">
    <source>
        <dbReference type="ARBA" id="ARBA00023065"/>
    </source>
</evidence>
<organism evidence="19 20">
    <name type="scientific">Roseococcus pinisoli</name>
    <dbReference type="NCBI Taxonomy" id="2835040"/>
    <lineage>
        <taxon>Bacteria</taxon>
        <taxon>Pseudomonadati</taxon>
        <taxon>Pseudomonadota</taxon>
        <taxon>Alphaproteobacteria</taxon>
        <taxon>Acetobacterales</taxon>
        <taxon>Roseomonadaceae</taxon>
        <taxon>Roseococcus</taxon>
    </lineage>
</organism>
<dbReference type="Proteomes" id="UP000766336">
    <property type="component" value="Unassembled WGS sequence"/>
</dbReference>
<name>A0ABS5QHQ0_9PROT</name>
<evidence type="ECO:0000256" key="10">
    <source>
        <dbReference type="ARBA" id="ARBA00023077"/>
    </source>
</evidence>
<reference evidence="19 20" key="1">
    <citation type="submission" date="2021-05" db="EMBL/GenBank/DDBJ databases">
        <title>Roseococcus sp. XZZS9, whole genome shotgun sequencing project.</title>
        <authorList>
            <person name="Zhao G."/>
            <person name="Shen L."/>
        </authorList>
    </citation>
    <scope>NUCLEOTIDE SEQUENCE [LARGE SCALE GENOMIC DNA]</scope>
    <source>
        <strain evidence="19 20">XZZS9</strain>
    </source>
</reference>
<keyword evidence="4 14" id="KW-1134">Transmembrane beta strand</keyword>
<dbReference type="SUPFAM" id="SSF56935">
    <property type="entry name" value="Porins"/>
    <property type="match status" value="1"/>
</dbReference>
<comment type="caution">
    <text evidence="19">The sequence shown here is derived from an EMBL/GenBank/DDBJ whole genome shotgun (WGS) entry which is preliminary data.</text>
</comment>
<dbReference type="RefSeq" id="WP_213670709.1">
    <property type="nucleotide sequence ID" value="NZ_JAHCDA010000002.1"/>
</dbReference>
<evidence type="ECO:0000256" key="6">
    <source>
        <dbReference type="ARBA" id="ARBA00022692"/>
    </source>
</evidence>
<keyword evidence="5" id="KW-0410">Iron transport</keyword>
<evidence type="ECO:0000256" key="12">
    <source>
        <dbReference type="ARBA" id="ARBA00023170"/>
    </source>
</evidence>
<feature type="signal peptide" evidence="16">
    <location>
        <begin position="1"/>
        <end position="34"/>
    </location>
</feature>
<keyword evidence="11 14" id="KW-0472">Membrane</keyword>
<dbReference type="PANTHER" id="PTHR32552">
    <property type="entry name" value="FERRICHROME IRON RECEPTOR-RELATED"/>
    <property type="match status" value="1"/>
</dbReference>
<dbReference type="InterPro" id="IPR037066">
    <property type="entry name" value="Plug_dom_sf"/>
</dbReference>
<comment type="similarity">
    <text evidence="2 14 15">Belongs to the TonB-dependent receptor family.</text>
</comment>
<dbReference type="InterPro" id="IPR036942">
    <property type="entry name" value="Beta-barrel_TonB_sf"/>
</dbReference>
<dbReference type="InterPro" id="IPR010105">
    <property type="entry name" value="TonB_sidphr_rcpt"/>
</dbReference>
<comment type="subcellular location">
    <subcellularLocation>
        <location evidence="1 14">Cell outer membrane</location>
        <topology evidence="1 14">Multi-pass membrane protein</topology>
    </subcellularLocation>
</comment>
<evidence type="ECO:0000259" key="17">
    <source>
        <dbReference type="Pfam" id="PF00593"/>
    </source>
</evidence>
<dbReference type="Gene3D" id="2.40.170.20">
    <property type="entry name" value="TonB-dependent receptor, beta-barrel domain"/>
    <property type="match status" value="1"/>
</dbReference>
<keyword evidence="20" id="KW-1185">Reference proteome</keyword>
<accession>A0ABS5QHQ0</accession>
<dbReference type="InterPro" id="IPR012910">
    <property type="entry name" value="Plug_dom"/>
</dbReference>
<evidence type="ECO:0000256" key="11">
    <source>
        <dbReference type="ARBA" id="ARBA00023136"/>
    </source>
</evidence>
<evidence type="ECO:0000313" key="20">
    <source>
        <dbReference type="Proteomes" id="UP000766336"/>
    </source>
</evidence>
<keyword evidence="9" id="KW-0406">Ion transport</keyword>
<feature type="chain" id="PRO_5045796221" evidence="16">
    <location>
        <begin position="35"/>
        <end position="726"/>
    </location>
</feature>
<keyword evidence="7 16" id="KW-0732">Signal</keyword>
<dbReference type="EMBL" id="JAHCDA010000002">
    <property type="protein sequence ID" value="MBS7812073.1"/>
    <property type="molecule type" value="Genomic_DNA"/>
</dbReference>
<dbReference type="PANTHER" id="PTHR32552:SF68">
    <property type="entry name" value="FERRICHROME OUTER MEMBRANE TRANSPORTER_PHAGE RECEPTOR"/>
    <property type="match status" value="1"/>
</dbReference>
<proteinExistence type="inferred from homology"/>
<evidence type="ECO:0000256" key="8">
    <source>
        <dbReference type="ARBA" id="ARBA00023004"/>
    </source>
</evidence>
<evidence type="ECO:0000256" key="4">
    <source>
        <dbReference type="ARBA" id="ARBA00022452"/>
    </source>
</evidence>